<dbReference type="GeneID" id="28853592"/>
<comment type="caution">
    <text evidence="2">The sequence shown here is derived from an EMBL/GenBank/DDBJ whole genome shotgun (WGS) entry which is preliminary data.</text>
</comment>
<evidence type="ECO:0000256" key="1">
    <source>
        <dbReference type="SAM" id="MobiDB-lite"/>
    </source>
</evidence>
<keyword evidence="3" id="KW-1185">Reference proteome</keyword>
<feature type="region of interest" description="Disordered" evidence="1">
    <location>
        <begin position="124"/>
        <end position="149"/>
    </location>
</feature>
<dbReference type="STRING" id="1380566.A0A179EYV4"/>
<dbReference type="EMBL" id="LSBJ02000018">
    <property type="protein sequence ID" value="OAQ58079.1"/>
    <property type="molecule type" value="Genomic_DNA"/>
</dbReference>
<gene>
    <name evidence="2" type="ORF">VFPPC_11393</name>
</gene>
<dbReference type="RefSeq" id="XP_018136295.1">
    <property type="nucleotide sequence ID" value="XM_018289598.1"/>
</dbReference>
<evidence type="ECO:0000313" key="2">
    <source>
        <dbReference type="EMBL" id="OAQ58079.1"/>
    </source>
</evidence>
<protein>
    <recommendedName>
        <fullName evidence="4">Ubiquinol-cytochrome-c reductase cytochrome c1</fullName>
    </recommendedName>
</protein>
<dbReference type="Proteomes" id="UP000078397">
    <property type="component" value="Unassembled WGS sequence"/>
</dbReference>
<evidence type="ECO:0000313" key="3">
    <source>
        <dbReference type="Proteomes" id="UP000078397"/>
    </source>
</evidence>
<organism evidence="2 3">
    <name type="scientific">Pochonia chlamydosporia 170</name>
    <dbReference type="NCBI Taxonomy" id="1380566"/>
    <lineage>
        <taxon>Eukaryota</taxon>
        <taxon>Fungi</taxon>
        <taxon>Dikarya</taxon>
        <taxon>Ascomycota</taxon>
        <taxon>Pezizomycotina</taxon>
        <taxon>Sordariomycetes</taxon>
        <taxon>Hypocreomycetidae</taxon>
        <taxon>Hypocreales</taxon>
        <taxon>Clavicipitaceae</taxon>
        <taxon>Pochonia</taxon>
    </lineage>
</organism>
<name>A0A179EYV4_METCM</name>
<reference evidence="2 3" key="1">
    <citation type="journal article" date="2016" name="PLoS Pathog.">
        <title>Biosynthesis of antibiotic leucinostatins in bio-control fungus Purpureocillium lilacinum and their inhibition on phytophthora revealed by genome mining.</title>
        <authorList>
            <person name="Wang G."/>
            <person name="Liu Z."/>
            <person name="Lin R."/>
            <person name="Li E."/>
            <person name="Mao Z."/>
            <person name="Ling J."/>
            <person name="Yang Y."/>
            <person name="Yin W.B."/>
            <person name="Xie B."/>
        </authorList>
    </citation>
    <scope>NUCLEOTIDE SEQUENCE [LARGE SCALE GENOMIC DNA]</scope>
    <source>
        <strain evidence="2">170</strain>
    </source>
</reference>
<sequence>MSAEDRYPERIYIALRHVFHGQAAKLQGGNARSKRKAIRKLVNEYLDCDKDNTLKDIVDAHGMTHITSIAGDFLSKGIFDSTCLASQRFPELSHTPGLTAAGVELVEVEGQSLLGPLGDSDLLQSQRRGGINEPTQTEPLKSDHSTRTSMASTEDLYSERVYVALRHVFVGKNAKLRKKKPIRKLVNSYLSTPEGNTLKDIVEAHGVSKLVAISRTLIVEGIFESACLASQRFPEWFSAISATVTIPNTKDARNNSPGPTEGGVVVRCQRCGRVPGIGGTIQAKLPCNLDGIANGKSPCTIQIQSKIVADDANESGVSTFTIRLPFEAQHELMVHLQRVMEQVCFDFAKQALPDLLGKRRWACAMAVELHLWKDVLLQQRESLPAGYELSTASLEPLLQTMAFIRHVAVVRIDISATQLQKCMEEAVELTEALGQMRFLSALRSLQKQINSEILGLRKEEELQRHLLDLERSTIANERADLDVREERAIQSAEQKLAVCQIKTGSRIHDIIGTFQDIILAKPDTVIKSEVSRDRRNISGEPDSDQDLDFCSLPEQAGVSM</sequence>
<proteinExistence type="predicted"/>
<accession>A0A179EYV4</accession>
<dbReference type="OrthoDB" id="4949679at2759"/>
<dbReference type="AlphaFoldDB" id="A0A179EYV4"/>
<evidence type="ECO:0008006" key="4">
    <source>
        <dbReference type="Google" id="ProtNLM"/>
    </source>
</evidence>
<dbReference type="KEGG" id="pchm:VFPPC_11393"/>